<feature type="chain" id="PRO_5039091955" description="Blue (type 1) copper domain-containing protein" evidence="1">
    <location>
        <begin position="31"/>
        <end position="191"/>
    </location>
</feature>
<dbReference type="KEGG" id="aym:YM304_09940"/>
<sequence length="191" mass="19417">MISSRHRSTTRHTGTAIGLLGVALALVGCASDGEDGSAATVTDAVHDGPLPVTAIDYAYTGVVDRVRAGTTLTLDNASATEVHEIVAIRLPDDETRPVDELVALAPDELAAFFPLVETVLVAPPGEAGFPVEGTGVLAEPGRYALLCVIPTGAVPDDYLAAAAAADGEPPQVDGGPPHIASGMFAEVLVVE</sequence>
<organism evidence="2 3">
    <name type="scientific">Ilumatobacter coccineus (strain NBRC 103263 / KCTC 29153 / YM16-304)</name>
    <dbReference type="NCBI Taxonomy" id="1313172"/>
    <lineage>
        <taxon>Bacteria</taxon>
        <taxon>Bacillati</taxon>
        <taxon>Actinomycetota</taxon>
        <taxon>Acidimicrobiia</taxon>
        <taxon>Acidimicrobiales</taxon>
        <taxon>Ilumatobacteraceae</taxon>
        <taxon>Ilumatobacter</taxon>
    </lineage>
</organism>
<evidence type="ECO:0000256" key="1">
    <source>
        <dbReference type="SAM" id="SignalP"/>
    </source>
</evidence>
<reference evidence="2 3" key="1">
    <citation type="journal article" date="2013" name="Int. J. Syst. Evol. Microbiol.">
        <title>Ilumatobacter nonamiense sp. nov. and Ilumatobacter coccineum sp. nov., isolated from seashore sand.</title>
        <authorList>
            <person name="Matsumoto A."/>
            <person name="Kasai H."/>
            <person name="Matsuo Y."/>
            <person name="Shizuri Y."/>
            <person name="Ichikawa N."/>
            <person name="Fujita N."/>
            <person name="Omura S."/>
            <person name="Takahashi Y."/>
        </authorList>
    </citation>
    <scope>NUCLEOTIDE SEQUENCE [LARGE SCALE GENOMIC DNA]</scope>
    <source>
        <strain evidence="3">NBRC 103263 / KCTC 29153 / YM16-304</strain>
    </source>
</reference>
<evidence type="ECO:0000313" key="2">
    <source>
        <dbReference type="EMBL" id="BAN01308.1"/>
    </source>
</evidence>
<evidence type="ECO:0000313" key="3">
    <source>
        <dbReference type="Proteomes" id="UP000011863"/>
    </source>
</evidence>
<dbReference type="PROSITE" id="PS51257">
    <property type="entry name" value="PROKAR_LIPOPROTEIN"/>
    <property type="match status" value="1"/>
</dbReference>
<protein>
    <recommendedName>
        <fullName evidence="4">Blue (type 1) copper domain-containing protein</fullName>
    </recommendedName>
</protein>
<evidence type="ECO:0008006" key="4">
    <source>
        <dbReference type="Google" id="ProtNLM"/>
    </source>
</evidence>
<dbReference type="Proteomes" id="UP000011863">
    <property type="component" value="Chromosome"/>
</dbReference>
<gene>
    <name evidence="2" type="ORF">YM304_09940</name>
</gene>
<dbReference type="EMBL" id="AP012057">
    <property type="protein sequence ID" value="BAN01308.1"/>
    <property type="molecule type" value="Genomic_DNA"/>
</dbReference>
<accession>A0A6C7E9M1</accession>
<dbReference type="AlphaFoldDB" id="A0A6C7E9M1"/>
<proteinExistence type="predicted"/>
<keyword evidence="1" id="KW-0732">Signal</keyword>
<dbReference type="OrthoDB" id="5244703at2"/>
<feature type="signal peptide" evidence="1">
    <location>
        <begin position="1"/>
        <end position="30"/>
    </location>
</feature>
<name>A0A6C7E9M1_ILUCY</name>
<dbReference type="RefSeq" id="WP_015440555.1">
    <property type="nucleotide sequence ID" value="NC_020520.1"/>
</dbReference>
<keyword evidence="3" id="KW-1185">Reference proteome</keyword>